<dbReference type="EMBL" id="BJVU01000003">
    <property type="protein sequence ID" value="GEL58617.1"/>
    <property type="molecule type" value="Genomic_DNA"/>
</dbReference>
<keyword evidence="1" id="KW-0732">Signal</keyword>
<reference evidence="3 5" key="2">
    <citation type="submission" date="2019-07" db="EMBL/GenBank/DDBJ databases">
        <title>Whole genome shotgun sequence of Acetobacter cibinongensis NBRC 16605.</title>
        <authorList>
            <person name="Hosoyama A."/>
            <person name="Uohara A."/>
            <person name="Ohji S."/>
            <person name="Ichikawa N."/>
        </authorList>
    </citation>
    <scope>NUCLEOTIDE SEQUENCE [LARGE SCALE GENOMIC DNA]</scope>
    <source>
        <strain evidence="3 5">NBRC 16605</strain>
    </source>
</reference>
<proteinExistence type="predicted"/>
<dbReference type="AlphaFoldDB" id="A0A0D6N5C1"/>
<evidence type="ECO:0000313" key="2">
    <source>
        <dbReference type="EMBL" id="GAN60885.1"/>
    </source>
</evidence>
<name>A0A0D6N5C1_9PROT</name>
<comment type="caution">
    <text evidence="2">The sequence shown here is derived from an EMBL/GenBank/DDBJ whole genome shotgun (WGS) entry which is preliminary data.</text>
</comment>
<accession>A0A6N3SP92</accession>
<protein>
    <recommendedName>
        <fullName evidence="6">Lipocalin-like domain-containing protein</fullName>
    </recommendedName>
</protein>
<feature type="signal peptide" evidence="1">
    <location>
        <begin position="1"/>
        <end position="25"/>
    </location>
</feature>
<dbReference type="Proteomes" id="UP000032671">
    <property type="component" value="Unassembled WGS sequence"/>
</dbReference>
<dbReference type="RefSeq" id="WP_048838939.1">
    <property type="nucleotide sequence ID" value="NZ_BAMV01000017.1"/>
</dbReference>
<accession>A0A0D6N5C1</accession>
<dbReference type="Proteomes" id="UP000321891">
    <property type="component" value="Unassembled WGS sequence"/>
</dbReference>
<evidence type="ECO:0000313" key="4">
    <source>
        <dbReference type="Proteomes" id="UP000032671"/>
    </source>
</evidence>
<sequence>MMEKHVQEFAFMKCLPALTLAAAMATVGTMIPVASQADTSPHSGPAQATASTQYPVPTFEGEWAIMAMDPVKVAGNRALGPAARLLVTLPDSLQKIVGQNHFSLSRQSGSAWQGKQDDLTVTFKLVSENSAELHISGKENHKLDLPLYRNN</sequence>
<reference evidence="2 4" key="1">
    <citation type="submission" date="2012-11" db="EMBL/GenBank/DDBJ databases">
        <title>Whole genome sequence of Acetobacter cibinongensis 4H-1.</title>
        <authorList>
            <person name="Azuma Y."/>
            <person name="Higashiura N."/>
            <person name="Hirakawa H."/>
            <person name="Matsushita K."/>
        </authorList>
    </citation>
    <scope>NUCLEOTIDE SEQUENCE [LARGE SCALE GENOMIC DNA]</scope>
    <source>
        <strain evidence="2 4">4H-1</strain>
    </source>
</reference>
<dbReference type="EMBL" id="BAMV01000017">
    <property type="protein sequence ID" value="GAN60885.1"/>
    <property type="molecule type" value="Genomic_DNA"/>
</dbReference>
<gene>
    <name evidence="2" type="ORF">Abci_017_069</name>
    <name evidence="3" type="ORF">ACI01nite_12190</name>
</gene>
<evidence type="ECO:0000313" key="5">
    <source>
        <dbReference type="Proteomes" id="UP000321891"/>
    </source>
</evidence>
<organism evidence="2 4">
    <name type="scientific">Acetobacter cibinongensis</name>
    <dbReference type="NCBI Taxonomy" id="146475"/>
    <lineage>
        <taxon>Bacteria</taxon>
        <taxon>Pseudomonadati</taxon>
        <taxon>Pseudomonadota</taxon>
        <taxon>Alphaproteobacteria</taxon>
        <taxon>Acetobacterales</taxon>
        <taxon>Acetobacteraceae</taxon>
        <taxon>Acetobacter</taxon>
    </lineage>
</organism>
<evidence type="ECO:0000313" key="3">
    <source>
        <dbReference type="EMBL" id="GEL58617.1"/>
    </source>
</evidence>
<keyword evidence="5" id="KW-1185">Reference proteome</keyword>
<feature type="chain" id="PRO_5030005790" description="Lipocalin-like domain-containing protein" evidence="1">
    <location>
        <begin position="26"/>
        <end position="151"/>
    </location>
</feature>
<evidence type="ECO:0008006" key="6">
    <source>
        <dbReference type="Google" id="ProtNLM"/>
    </source>
</evidence>
<evidence type="ECO:0000256" key="1">
    <source>
        <dbReference type="SAM" id="SignalP"/>
    </source>
</evidence>